<dbReference type="EMBL" id="JBHUHF010000001">
    <property type="protein sequence ID" value="MFD2026298.1"/>
    <property type="molecule type" value="Genomic_DNA"/>
</dbReference>
<keyword evidence="2" id="KW-0812">Transmembrane</keyword>
<proteinExistence type="predicted"/>
<feature type="transmembrane region" description="Helical" evidence="2">
    <location>
        <begin position="879"/>
        <end position="903"/>
    </location>
</feature>
<evidence type="ECO:0000256" key="1">
    <source>
        <dbReference type="SAM" id="MobiDB-lite"/>
    </source>
</evidence>
<comment type="caution">
    <text evidence="3">The sequence shown here is derived from an EMBL/GenBank/DDBJ whole genome shotgun (WGS) entry which is preliminary data.</text>
</comment>
<keyword evidence="2" id="KW-0472">Membrane</keyword>
<organism evidence="3 4">
    <name type="scientific">Promicromonospora aerolata</name>
    <dbReference type="NCBI Taxonomy" id="195749"/>
    <lineage>
        <taxon>Bacteria</taxon>
        <taxon>Bacillati</taxon>
        <taxon>Actinomycetota</taxon>
        <taxon>Actinomycetes</taxon>
        <taxon>Micrococcales</taxon>
        <taxon>Promicromonosporaceae</taxon>
        <taxon>Promicromonospora</taxon>
    </lineage>
</organism>
<evidence type="ECO:0000313" key="4">
    <source>
        <dbReference type="Proteomes" id="UP001597338"/>
    </source>
</evidence>
<keyword evidence="2" id="KW-1133">Transmembrane helix</keyword>
<name>A0ABW4V8D5_9MICO</name>
<accession>A0ABW4V8D5</accession>
<evidence type="ECO:0008006" key="5">
    <source>
        <dbReference type="Google" id="ProtNLM"/>
    </source>
</evidence>
<feature type="compositionally biased region" description="Gly residues" evidence="1">
    <location>
        <begin position="795"/>
        <end position="826"/>
    </location>
</feature>
<reference evidence="4" key="1">
    <citation type="journal article" date="2019" name="Int. J. Syst. Evol. Microbiol.">
        <title>The Global Catalogue of Microorganisms (GCM) 10K type strain sequencing project: providing services to taxonomists for standard genome sequencing and annotation.</title>
        <authorList>
            <consortium name="The Broad Institute Genomics Platform"/>
            <consortium name="The Broad Institute Genome Sequencing Center for Infectious Disease"/>
            <person name="Wu L."/>
            <person name="Ma J."/>
        </authorList>
    </citation>
    <scope>NUCLEOTIDE SEQUENCE [LARGE SCALE GENOMIC DNA]</scope>
    <source>
        <strain evidence="4">CCM 7043</strain>
    </source>
</reference>
<gene>
    <name evidence="3" type="ORF">ACFSL2_12340</name>
</gene>
<sequence>MKLRSRAISVLSAVVTLASAGGLVALYVPSEARAAGETESAVTVEWAGGNGDLQRFQPDRSGMVDDADGSGHWDDFKDLEVTVSQTEGLIDQAITVSAAGMPPTERDFGAGGVRNFLQVMQCWGADPNDADFAETCQWGGFHPEEVGGAEALTSVTSVFTGNAFSVVNRGDRLFRSVAGQENEPTDVPVPGGGVQTNTGLGAFFNASSSNELPFVPIAADGTAEVGFNVQSGASQPYLGCGDPEAAGERCWLVVVPRGVHSGSLADGTNCGAANAANNEFGGTPAVQIGSPLSEACSYWDDRVVVPLDFLDPFQACPPGSEERRLAGSEALAEAMSSWQSSLCAGDGATYSLNTNSGNLVRSQLLTGQVDLAAVSVPLRPGTIGQADPGLLDEADLGYAPLVNTALTIGFIADGDDGTVYDELRLTPRLIAKMLTQSYKYDLPRQSSANTVPNSKSFEALTSETVVEDEEWVALGNPSIFSNAARASWVVSGPRGDDAISLLWAYVQADADAVAYLRGKADPWGNVINPSYLPAGHPRAVGGGYSADLSREAIDMFPKADQSLYPDEPTAAAQHRSLQIDSTSYSPYSETLEANAQRIARADRKMTNTWDPTKFAGMEQGVWTDGGGPDLPGSPVGRLILGPALAPSSELYQLRTASLALPTDEPTTAETVGSEREFVAYGEQSVSRALEAATLDERGLTTIDMTSLPDGAYPLTTTINAAVDLAWERVLPTAYPAEQQARTDYAALLEYAATDGNVVTGERGGLPEGYVPLTAEQQEAALDLSGRLLAPPPEPGSGGGGPDGDGADGGDGSGSGKGAPGNDGGPGDDPADTAATVPVPEDGVDPAGGTPSPEPDGAGGPNSASTTQNEAAVTEATAPLGASVALGGTLVAGLAGMVGAPFLLRRRDVSG</sequence>
<evidence type="ECO:0000313" key="3">
    <source>
        <dbReference type="EMBL" id="MFD2026298.1"/>
    </source>
</evidence>
<evidence type="ECO:0000256" key="2">
    <source>
        <dbReference type="SAM" id="Phobius"/>
    </source>
</evidence>
<feature type="region of interest" description="Disordered" evidence="1">
    <location>
        <begin position="786"/>
        <end position="871"/>
    </location>
</feature>
<feature type="compositionally biased region" description="Polar residues" evidence="1">
    <location>
        <begin position="861"/>
        <end position="870"/>
    </location>
</feature>
<protein>
    <recommendedName>
        <fullName evidence="5">ABC-type phosphate transport system substrate-binding protein</fullName>
    </recommendedName>
</protein>
<keyword evidence="4" id="KW-1185">Reference proteome</keyword>
<dbReference type="Proteomes" id="UP001597338">
    <property type="component" value="Unassembled WGS sequence"/>
</dbReference>
<dbReference type="RefSeq" id="WP_377198142.1">
    <property type="nucleotide sequence ID" value="NZ_JBHUHF010000001.1"/>
</dbReference>